<organism evidence="2">
    <name type="scientific">Dendroctonus ponderosae</name>
    <name type="common">Mountain pine beetle</name>
    <dbReference type="NCBI Taxonomy" id="77166"/>
    <lineage>
        <taxon>Eukaryota</taxon>
        <taxon>Metazoa</taxon>
        <taxon>Ecdysozoa</taxon>
        <taxon>Arthropoda</taxon>
        <taxon>Hexapoda</taxon>
        <taxon>Insecta</taxon>
        <taxon>Pterygota</taxon>
        <taxon>Neoptera</taxon>
        <taxon>Endopterygota</taxon>
        <taxon>Coleoptera</taxon>
        <taxon>Polyphaga</taxon>
        <taxon>Cucujiformia</taxon>
        <taxon>Curculionidae</taxon>
        <taxon>Scolytinae</taxon>
        <taxon>Dendroctonus</taxon>
    </lineage>
</organism>
<dbReference type="HOGENOM" id="CLU_2673648_0_0_1"/>
<dbReference type="EMBL" id="KB741156">
    <property type="protein sequence ID" value="ENN73504.1"/>
    <property type="molecule type" value="Genomic_DNA"/>
</dbReference>
<accession>N6T0B8</accession>
<evidence type="ECO:0000313" key="4">
    <source>
        <dbReference type="Proteomes" id="UP000030742"/>
    </source>
</evidence>
<feature type="non-terminal residue" evidence="2">
    <location>
        <position position="1"/>
    </location>
</feature>
<evidence type="ECO:0008006" key="5">
    <source>
        <dbReference type="Google" id="ProtNLM"/>
    </source>
</evidence>
<dbReference type="Proteomes" id="UP000030742">
    <property type="component" value="Unassembled WGS sequence"/>
</dbReference>
<keyword evidence="1" id="KW-0732">Signal</keyword>
<name>N6T0B8_DENPD</name>
<dbReference type="EMBL" id="KB632169">
    <property type="protein sequence ID" value="ERL89423.1"/>
    <property type="molecule type" value="Genomic_DNA"/>
</dbReference>
<evidence type="ECO:0000313" key="2">
    <source>
        <dbReference type="EMBL" id="ENN73504.1"/>
    </source>
</evidence>
<gene>
    <name evidence="3" type="ORF">D910_06790</name>
    <name evidence="2" type="ORF">YQE_09755</name>
</gene>
<reference evidence="2 4" key="1">
    <citation type="journal article" date="2013" name="Genome Biol.">
        <title>Draft genome of the mountain pine beetle, Dendroctonus ponderosae Hopkins, a major forest pest.</title>
        <authorList>
            <person name="Keeling C.I."/>
            <person name="Yuen M.M."/>
            <person name="Liao N.Y."/>
            <person name="Docking T.R."/>
            <person name="Chan S.K."/>
            <person name="Taylor G.A."/>
            <person name="Palmquist D.L."/>
            <person name="Jackman S.D."/>
            <person name="Nguyen A."/>
            <person name="Li M."/>
            <person name="Henderson H."/>
            <person name="Janes J.K."/>
            <person name="Zhao Y."/>
            <person name="Pandoh P."/>
            <person name="Moore R."/>
            <person name="Sperling F.A."/>
            <person name="Huber D.P."/>
            <person name="Birol I."/>
            <person name="Jones S.J."/>
            <person name="Bohlmann J."/>
        </authorList>
    </citation>
    <scope>NUCLEOTIDE SEQUENCE</scope>
</reference>
<proteinExistence type="predicted"/>
<dbReference type="AlphaFoldDB" id="N6T0B8"/>
<feature type="signal peptide" evidence="1">
    <location>
        <begin position="1"/>
        <end position="16"/>
    </location>
</feature>
<sequence>MYKLVVFVACLVLATATPVPQPKAKPQYIVDPYVGAVAPVAYSAPLAYSDYVLPSVYAAGYGYSPYVASAPVVVY</sequence>
<feature type="chain" id="PRO_5009707252" description="Cuticle protein" evidence="1">
    <location>
        <begin position="17"/>
        <end position="75"/>
    </location>
</feature>
<evidence type="ECO:0000313" key="3">
    <source>
        <dbReference type="EMBL" id="ERL89423.1"/>
    </source>
</evidence>
<protein>
    <recommendedName>
        <fullName evidence="5">Cuticle protein</fullName>
    </recommendedName>
</protein>
<evidence type="ECO:0000256" key="1">
    <source>
        <dbReference type="SAM" id="SignalP"/>
    </source>
</evidence>